<organism evidence="1 2">
    <name type="scientific">Violaceomyces palustris</name>
    <dbReference type="NCBI Taxonomy" id="1673888"/>
    <lineage>
        <taxon>Eukaryota</taxon>
        <taxon>Fungi</taxon>
        <taxon>Dikarya</taxon>
        <taxon>Basidiomycota</taxon>
        <taxon>Ustilaginomycotina</taxon>
        <taxon>Ustilaginomycetes</taxon>
        <taxon>Violaceomycetales</taxon>
        <taxon>Violaceomycetaceae</taxon>
        <taxon>Violaceomyces</taxon>
    </lineage>
</organism>
<reference evidence="1 2" key="1">
    <citation type="journal article" date="2018" name="Mol. Biol. Evol.">
        <title>Broad Genomic Sampling Reveals a Smut Pathogenic Ancestry of the Fungal Clade Ustilaginomycotina.</title>
        <authorList>
            <person name="Kijpornyongpan T."/>
            <person name="Mondo S.J."/>
            <person name="Barry K."/>
            <person name="Sandor L."/>
            <person name="Lee J."/>
            <person name="Lipzen A."/>
            <person name="Pangilinan J."/>
            <person name="LaButti K."/>
            <person name="Hainaut M."/>
            <person name="Henrissat B."/>
            <person name="Grigoriev I.V."/>
            <person name="Spatafora J.W."/>
            <person name="Aime M.C."/>
        </authorList>
    </citation>
    <scope>NUCLEOTIDE SEQUENCE [LARGE SCALE GENOMIC DNA]</scope>
    <source>
        <strain evidence="1 2">SA 807</strain>
    </source>
</reference>
<dbReference type="EMBL" id="KZ819863">
    <property type="protein sequence ID" value="PWN51191.1"/>
    <property type="molecule type" value="Genomic_DNA"/>
</dbReference>
<dbReference type="Proteomes" id="UP000245626">
    <property type="component" value="Unassembled WGS sequence"/>
</dbReference>
<evidence type="ECO:0000313" key="1">
    <source>
        <dbReference type="EMBL" id="PWN51191.1"/>
    </source>
</evidence>
<protein>
    <submittedName>
        <fullName evidence="1">Cullin-domain-containing protein</fullName>
    </submittedName>
</protein>
<keyword evidence="2" id="KW-1185">Reference proteome</keyword>
<sequence length="853" mass="97166">MSLLSNLSHLLVLTPCLNMFKSPTQAHNSNSLSAALGARSSPSSTSASPFSSHSRPSHAPVPKGFASLLARASSSQQSQTSTPISIKPARPSQYKTTSQPPTPLKNQRHNHQQQQQQQLLIRSIRSILSSQSASPPSSSTPTTSYETLYSITEEQVSLPEQCSDLYQRVKLEMERAVGQIAASLRSNGSSHLTNPENSDLTWLNQLERSWSDWCDRVSLVRNILLPLDRSYLLSNPQLLSIWDLAMDIFGYKILQDSELSLQAVRRVTSSLNLIRSNPEGSDSNYQKLHSSIASMFLRLDSYRTLEESILQASSQFYRIESEAKLKAIKTADYLLYADRRLTEEAERSSWIYSDKRGRDSNLEIVRTELVGNHSDVILQGLPEMIEQNQLEILKIAYDLLKGVEQLPKLRVAFGNYIKSKGESIVQDREKDDEMIDRLLAYKERIDRIVSKSFGSDSELSNVQKDSFEVFINKRENKPAELIAKFLDQKLKSGNKTMSDQELEHYLDEALILFRYTRDKDMFEEFYKRHFAKRLLLNKSASSDAERSMLLKLKEECGPGFTAKLETMLKDVELSEDVMKSYQAHLSKASKGKESSSSSSFLAPDFELSVNVLTQAHWPTYPKVEIMIPEELNSAAQTFSDFYQGRNSGRRLHWQHSLGTLSILANFAKSGGGVKELQVSTFQAVVLLLFNRLEPGAKLSYSDIKAQTGLEEKELKRTLQSLACGQIPTRVLRKSPQGREVEEEDEFYFNENFKNERRRIRINQIQMKETAEEQKSTEQRVFLDRELVLQAAAVRVLKARKTIKHNELINEVLEQIKSRFTVEVSEIKKTFEILIDKEYMERVEGERGVYKYLA</sequence>
<gene>
    <name evidence="1" type="ORF">IE53DRAFT_368288</name>
</gene>
<proteinExistence type="predicted"/>
<evidence type="ECO:0000313" key="2">
    <source>
        <dbReference type="Proteomes" id="UP000245626"/>
    </source>
</evidence>
<accession>A0ACD0NZE9</accession>
<name>A0ACD0NZE9_9BASI</name>